<dbReference type="Proteomes" id="UP000199173">
    <property type="component" value="Unassembled WGS sequence"/>
</dbReference>
<evidence type="ECO:0000313" key="3">
    <source>
        <dbReference type="EMBL" id="SFT83312.1"/>
    </source>
</evidence>
<accession>A0AAX2EUL4</accession>
<gene>
    <name evidence="3" type="ORF">SAMN03159428_02354</name>
    <name evidence="2" type="ORF">SAMN03159514_03141</name>
</gene>
<evidence type="ECO:0000313" key="2">
    <source>
        <dbReference type="EMBL" id="SFR19151.1"/>
    </source>
</evidence>
<evidence type="ECO:0000313" key="4">
    <source>
        <dbReference type="Proteomes" id="UP000198760"/>
    </source>
</evidence>
<dbReference type="EMBL" id="FPAV01000005">
    <property type="protein sequence ID" value="SFT83312.1"/>
    <property type="molecule type" value="Genomic_DNA"/>
</dbReference>
<reference evidence="4 5" key="1">
    <citation type="submission" date="2016-10" db="EMBL/GenBank/DDBJ databases">
        <authorList>
            <person name="Varghese N."/>
            <person name="Submissions S."/>
        </authorList>
    </citation>
    <scope>NUCLEOTIDE SEQUENCE [LARGE SCALE GENOMIC DNA]</scope>
    <source>
        <strain evidence="3 4">NFIX06</strain>
        <strain evidence="2 5">NFIX08</strain>
    </source>
</reference>
<comment type="caution">
    <text evidence="2">The sequence shown here is derived from an EMBL/GenBank/DDBJ whole genome shotgun (WGS) entry which is preliminary data.</text>
</comment>
<sequence>MSNTTEQFYVMEYLPDDAGSPYFMDKEWDPELPDYDIFTAPPKSTDFSPAYRLKASATQLDGDFLISDNLVSFDFLRLCEEYLVHSIHIPVDISLLRKKKPGKEYYLFFLLDYIEILDREKSDYTISQDVESGLLNTPESRGLDKTYYDTIDLFIVKKEIKNNLFFCQELSKPVCSWSFKEKFEMLGLKGVDFKSIDENFKYDAWAGW</sequence>
<keyword evidence="4" id="KW-1185">Reference proteome</keyword>
<dbReference type="InterPro" id="IPR012433">
    <property type="entry name" value="Imm11"/>
</dbReference>
<feature type="domain" description="Immunity MXAN-0049 protein" evidence="1">
    <location>
        <begin position="90"/>
        <end position="196"/>
    </location>
</feature>
<evidence type="ECO:0000313" key="5">
    <source>
        <dbReference type="Proteomes" id="UP000199173"/>
    </source>
</evidence>
<dbReference type="RefSeq" id="WP_035886708.1">
    <property type="nucleotide sequence ID" value="NZ_CABVLS010000011.1"/>
</dbReference>
<dbReference type="Proteomes" id="UP000198760">
    <property type="component" value="Unassembled WGS sequence"/>
</dbReference>
<evidence type="ECO:0000259" key="1">
    <source>
        <dbReference type="Pfam" id="PF07791"/>
    </source>
</evidence>
<dbReference type="Pfam" id="PF07791">
    <property type="entry name" value="Imm11"/>
    <property type="match status" value="1"/>
</dbReference>
<dbReference type="EMBL" id="FOYJ01000007">
    <property type="protein sequence ID" value="SFR19151.1"/>
    <property type="molecule type" value="Genomic_DNA"/>
</dbReference>
<protein>
    <recommendedName>
        <fullName evidence="1">Immunity MXAN-0049 protein domain-containing protein</fullName>
    </recommendedName>
</protein>
<name>A0AAX2EUL4_9ENTR</name>
<dbReference type="AlphaFoldDB" id="A0AAX2EUL4"/>
<organism evidence="2 5">
    <name type="scientific">Kosakonia radicincitans</name>
    <dbReference type="NCBI Taxonomy" id="283686"/>
    <lineage>
        <taxon>Bacteria</taxon>
        <taxon>Pseudomonadati</taxon>
        <taxon>Pseudomonadota</taxon>
        <taxon>Gammaproteobacteria</taxon>
        <taxon>Enterobacterales</taxon>
        <taxon>Enterobacteriaceae</taxon>
        <taxon>Kosakonia</taxon>
    </lineage>
</organism>
<proteinExistence type="predicted"/>